<evidence type="ECO:0000313" key="11">
    <source>
        <dbReference type="Ensembl" id="ENSOSIP00000028064.1"/>
    </source>
</evidence>
<proteinExistence type="predicted"/>
<dbReference type="PROSITE" id="PS00018">
    <property type="entry name" value="EF_HAND_1"/>
    <property type="match status" value="3"/>
</dbReference>
<keyword evidence="3" id="KW-0519">Myristate</keyword>
<dbReference type="FunFam" id="1.10.238.10:FF:000052">
    <property type="entry name" value="Guanylate cyclase activator 1A"/>
    <property type="match status" value="1"/>
</dbReference>
<dbReference type="GO" id="GO:0120199">
    <property type="term" value="C:cone photoreceptor outer segment"/>
    <property type="evidence" value="ECO:0007669"/>
    <property type="project" value="TreeGrafter"/>
</dbReference>
<dbReference type="Pfam" id="PF00036">
    <property type="entry name" value="EF-hand_1"/>
    <property type="match status" value="1"/>
</dbReference>
<evidence type="ECO:0000256" key="5">
    <source>
        <dbReference type="ARBA" id="ARBA00022737"/>
    </source>
</evidence>
<dbReference type="GeneTree" id="ENSGT00940000157530"/>
<evidence type="ECO:0000256" key="8">
    <source>
        <dbReference type="ARBA" id="ARBA00023305"/>
    </source>
</evidence>
<dbReference type="InterPro" id="IPR011992">
    <property type="entry name" value="EF-hand-dom_pair"/>
</dbReference>
<keyword evidence="12" id="KW-1185">Reference proteome</keyword>
<dbReference type="GO" id="GO:0005509">
    <property type="term" value="F:calcium ion binding"/>
    <property type="evidence" value="ECO:0007669"/>
    <property type="project" value="InterPro"/>
</dbReference>
<feature type="domain" description="EF-hand" evidence="10">
    <location>
        <begin position="127"/>
        <end position="162"/>
    </location>
</feature>
<dbReference type="CDD" id="cd00051">
    <property type="entry name" value="EFh"/>
    <property type="match status" value="2"/>
</dbReference>
<evidence type="ECO:0000259" key="10">
    <source>
        <dbReference type="PROSITE" id="PS50222"/>
    </source>
</evidence>
<evidence type="ECO:0000256" key="9">
    <source>
        <dbReference type="ARBA" id="ARBA00033142"/>
    </source>
</evidence>
<keyword evidence="4" id="KW-0479">Metal-binding</keyword>
<keyword evidence="2" id="KW-0716">Sensory transduction</keyword>
<accession>A0A8C8DTB4</accession>
<dbReference type="PANTHER" id="PTHR23055">
    <property type="entry name" value="CALCIUM BINDING PROTEINS"/>
    <property type="match status" value="1"/>
</dbReference>
<dbReference type="GO" id="GO:0001917">
    <property type="term" value="C:photoreceptor inner segment"/>
    <property type="evidence" value="ECO:0007669"/>
    <property type="project" value="TreeGrafter"/>
</dbReference>
<feature type="domain" description="EF-hand" evidence="10">
    <location>
        <begin position="176"/>
        <end position="211"/>
    </location>
</feature>
<evidence type="ECO:0000256" key="4">
    <source>
        <dbReference type="ARBA" id="ARBA00022723"/>
    </source>
</evidence>
<dbReference type="PANTHER" id="PTHR23055:SF11">
    <property type="entry name" value="GUANYLYL CYCLASE-ACTIVATING PROTEIN 2"/>
    <property type="match status" value="1"/>
</dbReference>
<reference evidence="11" key="2">
    <citation type="submission" date="2025-09" db="UniProtKB">
        <authorList>
            <consortium name="Ensembl"/>
        </authorList>
    </citation>
    <scope>IDENTIFICATION</scope>
</reference>
<dbReference type="InterPro" id="IPR002048">
    <property type="entry name" value="EF_hand_dom"/>
</dbReference>
<evidence type="ECO:0000256" key="6">
    <source>
        <dbReference type="ARBA" id="ARBA00022837"/>
    </source>
</evidence>
<keyword evidence="5" id="KW-0677">Repeat</keyword>
<dbReference type="GO" id="GO:0007601">
    <property type="term" value="P:visual perception"/>
    <property type="evidence" value="ECO:0007669"/>
    <property type="project" value="UniProtKB-KW"/>
</dbReference>
<keyword evidence="8" id="KW-0844">Vision</keyword>
<reference evidence="11" key="1">
    <citation type="submission" date="2025-08" db="UniProtKB">
        <authorList>
            <consortium name="Ensembl"/>
        </authorList>
    </citation>
    <scope>IDENTIFICATION</scope>
</reference>
<dbReference type="Proteomes" id="UP000694383">
    <property type="component" value="Unplaced"/>
</dbReference>
<dbReference type="InterPro" id="IPR028846">
    <property type="entry name" value="Recoverin"/>
</dbReference>
<organism evidence="11 12">
    <name type="scientific">Oryzias sinensis</name>
    <name type="common">Chinese medaka</name>
    <dbReference type="NCBI Taxonomy" id="183150"/>
    <lineage>
        <taxon>Eukaryota</taxon>
        <taxon>Metazoa</taxon>
        <taxon>Chordata</taxon>
        <taxon>Craniata</taxon>
        <taxon>Vertebrata</taxon>
        <taxon>Euteleostomi</taxon>
        <taxon>Actinopterygii</taxon>
        <taxon>Neopterygii</taxon>
        <taxon>Teleostei</taxon>
        <taxon>Neoteleostei</taxon>
        <taxon>Acanthomorphata</taxon>
        <taxon>Ovalentaria</taxon>
        <taxon>Atherinomorphae</taxon>
        <taxon>Beloniformes</taxon>
        <taxon>Adrianichthyidae</taxon>
        <taxon>Oryziinae</taxon>
        <taxon>Oryzias</taxon>
    </lineage>
</organism>
<dbReference type="SMART" id="SM00054">
    <property type="entry name" value="EFh"/>
    <property type="match status" value="3"/>
</dbReference>
<dbReference type="Gene3D" id="1.10.238.10">
    <property type="entry name" value="EF-hand"/>
    <property type="match status" value="2"/>
</dbReference>
<feature type="domain" description="EF-hand" evidence="10">
    <location>
        <begin position="91"/>
        <end position="126"/>
    </location>
</feature>
<sequence length="235" mass="27116">MPKEDSKGLQKKPLRPRHAHFKWGNPWWSLPANRLWTCGSVMGQTQQKECKEEFDVKALQDMYRKFVVECPSGVLFLHEFKRFFGVDPTGEASDYAESMFRAFDKNGDNTIDFLEFVAALNLVFRGDMEHKLRWSFKVYDKDGNGFVDRSELRSIIDSIYRIKKCSKSDLSDTQLSVDAAVDRILAAVDSDKDGCVSMDEFVKGAQADPWVLKMLSLDMNPARWVLENRRKSAYF</sequence>
<evidence type="ECO:0000256" key="7">
    <source>
        <dbReference type="ARBA" id="ARBA00023288"/>
    </source>
</evidence>
<keyword evidence="7" id="KW-0449">Lipoprotein</keyword>
<dbReference type="SUPFAM" id="SSF47473">
    <property type="entry name" value="EF-hand"/>
    <property type="match status" value="1"/>
</dbReference>
<name>A0A8C8DTB4_9TELE</name>
<dbReference type="Pfam" id="PF13499">
    <property type="entry name" value="EF-hand_7"/>
    <property type="match status" value="1"/>
</dbReference>
<evidence type="ECO:0000313" key="12">
    <source>
        <dbReference type="Proteomes" id="UP000694383"/>
    </source>
</evidence>
<dbReference type="PROSITE" id="PS50222">
    <property type="entry name" value="EF_HAND_2"/>
    <property type="match status" value="3"/>
</dbReference>
<evidence type="ECO:0000256" key="2">
    <source>
        <dbReference type="ARBA" id="ARBA00022606"/>
    </source>
</evidence>
<dbReference type="PRINTS" id="PR00450">
    <property type="entry name" value="RECOVERIN"/>
</dbReference>
<keyword evidence="6" id="KW-0106">Calcium</keyword>
<dbReference type="InterPro" id="IPR018247">
    <property type="entry name" value="EF_Hand_1_Ca_BS"/>
</dbReference>
<evidence type="ECO:0000256" key="1">
    <source>
        <dbReference type="ARBA" id="ARBA00014954"/>
    </source>
</evidence>
<evidence type="ECO:0000256" key="3">
    <source>
        <dbReference type="ARBA" id="ARBA00022707"/>
    </source>
</evidence>
<dbReference type="GO" id="GO:0008048">
    <property type="term" value="F:calcium sensitive guanylate cyclase activator activity"/>
    <property type="evidence" value="ECO:0007669"/>
    <property type="project" value="TreeGrafter"/>
</dbReference>
<protein>
    <recommendedName>
        <fullName evidence="1">Guanylyl cyclase-activating protein 2</fullName>
    </recommendedName>
    <alternativeName>
        <fullName evidence="9">Guanylate cyclase activator 1B</fullName>
    </alternativeName>
</protein>
<dbReference type="AlphaFoldDB" id="A0A8C8DTB4"/>
<dbReference type="Ensembl" id="ENSOSIT00000029586.1">
    <property type="protein sequence ID" value="ENSOSIP00000028064.1"/>
    <property type="gene ID" value="ENSOSIG00000014640.1"/>
</dbReference>